<evidence type="ECO:0000256" key="7">
    <source>
        <dbReference type="ARBA" id="ARBA00022737"/>
    </source>
</evidence>
<evidence type="ECO:0000256" key="9">
    <source>
        <dbReference type="ARBA" id="ARBA00023136"/>
    </source>
</evidence>
<dbReference type="EMBL" id="SRXU01000004">
    <property type="protein sequence ID" value="TGX42249.1"/>
    <property type="molecule type" value="Genomic_DNA"/>
</dbReference>
<keyword evidence="5" id="KW-0964">Secreted</keyword>
<dbReference type="GO" id="GO:0005615">
    <property type="term" value="C:extracellular space"/>
    <property type="evidence" value="ECO:0007669"/>
    <property type="project" value="InterPro"/>
</dbReference>
<name>A0A4S1WGV1_9SPHN</name>
<accession>A0A4S1WGV1</accession>
<dbReference type="PANTHER" id="PTHR38340">
    <property type="entry name" value="S-LAYER PROTEIN"/>
    <property type="match status" value="1"/>
</dbReference>
<feature type="region of interest" description="Disordered" evidence="10">
    <location>
        <begin position="24"/>
        <end position="45"/>
    </location>
</feature>
<dbReference type="SUPFAM" id="SSF55486">
    <property type="entry name" value="Metalloproteases ('zincins'), catalytic domain"/>
    <property type="match status" value="1"/>
</dbReference>
<dbReference type="PRINTS" id="PR01488">
    <property type="entry name" value="RTXTOXINA"/>
</dbReference>
<dbReference type="AlphaFoldDB" id="A0A4S1WGV1"/>
<dbReference type="GO" id="GO:0090729">
    <property type="term" value="F:toxin activity"/>
    <property type="evidence" value="ECO:0007669"/>
    <property type="project" value="UniProtKB-KW"/>
</dbReference>
<dbReference type="InterPro" id="IPR018511">
    <property type="entry name" value="Hemolysin-typ_Ca-bd_CS"/>
</dbReference>
<dbReference type="GO" id="GO:0008270">
    <property type="term" value="F:zinc ion binding"/>
    <property type="evidence" value="ECO:0007669"/>
    <property type="project" value="InterPro"/>
</dbReference>
<evidence type="ECO:0000256" key="6">
    <source>
        <dbReference type="ARBA" id="ARBA00022656"/>
    </source>
</evidence>
<evidence type="ECO:0000256" key="1">
    <source>
        <dbReference type="ARBA" id="ARBA00001913"/>
    </source>
</evidence>
<evidence type="ECO:0000256" key="2">
    <source>
        <dbReference type="ARBA" id="ARBA00004370"/>
    </source>
</evidence>
<dbReference type="Gene3D" id="2.150.10.10">
    <property type="entry name" value="Serralysin-like metalloprotease, C-terminal"/>
    <property type="match status" value="3"/>
</dbReference>
<dbReference type="Proteomes" id="UP000309848">
    <property type="component" value="Unassembled WGS sequence"/>
</dbReference>
<dbReference type="InterPro" id="IPR013858">
    <property type="entry name" value="Peptidase_M10B_C"/>
</dbReference>
<evidence type="ECO:0000256" key="4">
    <source>
        <dbReference type="ARBA" id="ARBA00009490"/>
    </source>
</evidence>
<proteinExistence type="inferred from homology"/>
<dbReference type="InterPro" id="IPR024079">
    <property type="entry name" value="MetalloPept_cat_dom_sf"/>
</dbReference>
<dbReference type="Pfam" id="PF00353">
    <property type="entry name" value="HemolysinCabind"/>
    <property type="match status" value="5"/>
</dbReference>
<keyword evidence="8" id="KW-0843">Virulence</keyword>
<dbReference type="PANTHER" id="PTHR38340:SF1">
    <property type="entry name" value="S-LAYER PROTEIN"/>
    <property type="match status" value="1"/>
</dbReference>
<evidence type="ECO:0000256" key="8">
    <source>
        <dbReference type="ARBA" id="ARBA00023026"/>
    </source>
</evidence>
<keyword evidence="6" id="KW-0800">Toxin</keyword>
<dbReference type="SMART" id="SM00235">
    <property type="entry name" value="ZnMc"/>
    <property type="match status" value="1"/>
</dbReference>
<organism evidence="12 13">
    <name type="scientific">Sphingomonas naasensis</name>
    <dbReference type="NCBI Taxonomy" id="1344951"/>
    <lineage>
        <taxon>Bacteria</taxon>
        <taxon>Pseudomonadati</taxon>
        <taxon>Pseudomonadota</taxon>
        <taxon>Alphaproteobacteria</taxon>
        <taxon>Sphingomonadales</taxon>
        <taxon>Sphingomonadaceae</taxon>
        <taxon>Sphingomonas</taxon>
    </lineage>
</organism>
<dbReference type="InterPro" id="IPR003995">
    <property type="entry name" value="RTX_toxin_determinant-A"/>
</dbReference>
<evidence type="ECO:0000313" key="13">
    <source>
        <dbReference type="Proteomes" id="UP000309848"/>
    </source>
</evidence>
<dbReference type="InterPro" id="IPR006026">
    <property type="entry name" value="Peptidase_Metallo"/>
</dbReference>
<evidence type="ECO:0000313" key="12">
    <source>
        <dbReference type="EMBL" id="TGX42249.1"/>
    </source>
</evidence>
<dbReference type="GO" id="GO:0008237">
    <property type="term" value="F:metallopeptidase activity"/>
    <property type="evidence" value="ECO:0007669"/>
    <property type="project" value="InterPro"/>
</dbReference>
<dbReference type="Gene3D" id="3.40.390.10">
    <property type="entry name" value="Collagenase (Catalytic Domain)"/>
    <property type="match status" value="1"/>
</dbReference>
<keyword evidence="9" id="KW-0472">Membrane</keyword>
<evidence type="ECO:0000256" key="10">
    <source>
        <dbReference type="SAM" id="MobiDB-lite"/>
    </source>
</evidence>
<dbReference type="PROSITE" id="PS00330">
    <property type="entry name" value="HEMOLYSIN_CALCIUM"/>
    <property type="match status" value="5"/>
</dbReference>
<dbReference type="InterPro" id="IPR001343">
    <property type="entry name" value="Hemolysn_Ca-bd"/>
</dbReference>
<dbReference type="Pfam" id="PF08548">
    <property type="entry name" value="Peptidase_M10_C"/>
    <property type="match status" value="1"/>
</dbReference>
<keyword evidence="7" id="KW-0677">Repeat</keyword>
<dbReference type="PRINTS" id="PR00313">
    <property type="entry name" value="CABNDNGRPT"/>
</dbReference>
<comment type="similarity">
    <text evidence="4">Belongs to the peptidase M10B family.</text>
</comment>
<sequence length="983" mass="101164">MAIDSTSETERDISDALLSLSAEGALADEPTQPITPGTPKTGHIDPGNDLDYYILNVVAGQTYVISMNGTGPNAMPDPQIYLYNSGGFAIAADDEGGTGSNALLTYTATYTGVVYVEAGPWFDDFNDGVPGDYTLAVAQRGADVSDTAAGAQAVAVGSSTLGFMDATSATDFSDVDFYKVDLVAGQYYEFQASGGWDYYVGPEGDLRLHVMAPDGTTIAAFSGDISSSDQNAAVSFVPTESGTYYLRVSHDQPDFLAAGAAANTGYELSVKTFDLSGMSPLDAINWGGDDNVLPGAADGEIKVYFAAAGETFDGNTSLGWTAYEQQQAMLAFQQYETVLPVHYTVTTNAAEADFKLVVKNTTAGDTEGVLGYFNPPGEANAGVGVFWRDGFGWDEDGPGADTANRENGGLEQGGYAFYTLIHEFGHGMGLAHPHDTGGGSSILPGVFGAFDSYGAYDLNQGVYTVMSYNPGWPLDPANDPFGVPWYIDDEGAWLEIDEAYNGSLSALDIALLQIKYGANTTANAGDNVYVLPAVNAGDGYFQTIWDTGGVDTIQHNGTQSARIDLTAATIDFSATGAGVISHADGVYGGYTIARGVVIENATGGSAADVLIGNAAANTLTGNAGDDTLLGRDGNDVLLGGAGLDTLDGGAGNDRLDGGADGLADVLKGGAGNDSYVVGEAGELITELAGEGGADRVVASINYTLGANLEELELVGNAKNGTGNALDNLIIANDQKNVLDGGAGIDTVSYEASDAGVLIRLDNVRTGSGSFWQNLGGILEDVLADGVGGFATGDRLINFENVTGSAHSDTLFGNNIANVLHGGAGNDTLYGDDGNDSLYGDDGRDILIGGSGADLLFGGGDVDSLTGGDGNDRLNGGAGHDLLTGGSGNDVFAFSDLGGWDSITDFRRGQDKIDLSAIDAKSATAADDAFAWIGSSAFSGVAGQLRVYKSLGEYHVAGDVNGDGLADFTIDVGNVQLAQSDFLF</sequence>
<dbReference type="InterPro" id="IPR007280">
    <property type="entry name" value="Peptidase_C_arc/bac"/>
</dbReference>
<comment type="subcellular location">
    <subcellularLocation>
        <location evidence="2">Membrane</location>
    </subcellularLocation>
    <subcellularLocation>
        <location evidence="3">Secreted</location>
    </subcellularLocation>
</comment>
<keyword evidence="13" id="KW-1185">Reference proteome</keyword>
<dbReference type="InterPro" id="IPR050557">
    <property type="entry name" value="RTX_toxin/Mannuronan_C5-epim"/>
</dbReference>
<comment type="caution">
    <text evidence="12">The sequence shown here is derived from an EMBL/GenBank/DDBJ whole genome shotgun (WGS) entry which is preliminary data.</text>
</comment>
<dbReference type="Pfam" id="PF04151">
    <property type="entry name" value="PPC"/>
    <property type="match status" value="1"/>
</dbReference>
<dbReference type="SUPFAM" id="SSF89260">
    <property type="entry name" value="Collagen-binding domain"/>
    <property type="match status" value="1"/>
</dbReference>
<feature type="domain" description="Peptidase metallopeptidase" evidence="11">
    <location>
        <begin position="293"/>
        <end position="460"/>
    </location>
</feature>
<evidence type="ECO:0000259" key="11">
    <source>
        <dbReference type="SMART" id="SM00235"/>
    </source>
</evidence>
<evidence type="ECO:0000256" key="5">
    <source>
        <dbReference type="ARBA" id="ARBA00022525"/>
    </source>
</evidence>
<dbReference type="Gene3D" id="2.60.120.380">
    <property type="match status" value="2"/>
</dbReference>
<dbReference type="InterPro" id="IPR011049">
    <property type="entry name" value="Serralysin-like_metalloprot_C"/>
</dbReference>
<gene>
    <name evidence="12" type="ORF">E5A74_10345</name>
</gene>
<reference evidence="12 13" key="1">
    <citation type="submission" date="2019-04" db="EMBL/GenBank/DDBJ databases">
        <title>Sphingomonas psychrotolerans sp. nov., isolated from soil in the Tianshan Mountains, Xinjiang, China.</title>
        <authorList>
            <person name="Luo Y."/>
            <person name="Sheng H."/>
        </authorList>
    </citation>
    <scope>NUCLEOTIDE SEQUENCE [LARGE SCALE GENOMIC DNA]</scope>
    <source>
        <strain evidence="12 13">KIS18-15</strain>
    </source>
</reference>
<dbReference type="GO" id="GO:0016020">
    <property type="term" value="C:membrane"/>
    <property type="evidence" value="ECO:0007669"/>
    <property type="project" value="UniProtKB-SubCell"/>
</dbReference>
<dbReference type="OrthoDB" id="733404at2"/>
<protein>
    <recommendedName>
        <fullName evidence="11">Peptidase metallopeptidase domain-containing protein</fullName>
    </recommendedName>
</protein>
<dbReference type="GO" id="GO:0006508">
    <property type="term" value="P:proteolysis"/>
    <property type="evidence" value="ECO:0007669"/>
    <property type="project" value="InterPro"/>
</dbReference>
<dbReference type="RefSeq" id="WP_135984545.1">
    <property type="nucleotide sequence ID" value="NZ_JAASQM010000004.1"/>
</dbReference>
<dbReference type="SUPFAM" id="SSF51120">
    <property type="entry name" value="beta-Roll"/>
    <property type="match status" value="3"/>
</dbReference>
<evidence type="ECO:0000256" key="3">
    <source>
        <dbReference type="ARBA" id="ARBA00004613"/>
    </source>
</evidence>
<dbReference type="GO" id="GO:0005509">
    <property type="term" value="F:calcium ion binding"/>
    <property type="evidence" value="ECO:0007669"/>
    <property type="project" value="InterPro"/>
</dbReference>
<comment type="cofactor">
    <cofactor evidence="1">
        <name>Ca(2+)</name>
        <dbReference type="ChEBI" id="CHEBI:29108"/>
    </cofactor>
</comment>